<gene>
    <name evidence="3" type="ORF">COEREDRAFT_83510</name>
</gene>
<accession>A0A2G5B323</accession>
<name>A0A2G5B323_COERN</name>
<sequence length="705" mass="77086">MGPSLLEFLFVLAQLFPQPPSSPLGSPPEGGARSSSDAQRLPPTIAAASSLADRPAVTVDRLYMPSAVYFFEIAVSLALRSPYNAPSVWASIESSVQRMLEYADNLHQFCIERAVSGILNMAVCVLEVCAEHADGADSAMLDTVERMLRCLGLLRDFKDSVFDAVAPVLAEGIARLVDADARMLFSVHANWAIVRLLLKRVAHVHDAAYTCVGEYNTLRRALSVLVEFVVLLKCGAFDPPAYFVDLLDVLAAFLPGDRALATQTAPNDASGPSIHISGMEAASKLIALLYDMQEIAKAQTDVPHLPPLGSSPNMGTRHLPQVQVAQTELSITSVVSGPLPRHKATPLSMWVGAMSALTGYACLSCREVRQLACSHIQRAISADMDVEWTTATFNRVLFPLMDMLLRADLLADSSMEDTHARCISMLTMVFLHNAAKLQAAASGQESASPVLSAISRSPQPNPLSIDPEPTVLVVDKGHVGSLLYHIWLRLIQILSVYIQTRVMALESPIKEQQSDIRHHGVSLNDKAAAERRRHLNVLGEMAEESVKNCMLVLDSMGIFGVSAEERETNDLWLQSWKHLDEVNPLLRAYIFPLTKREEILEAKVPDVPKAQGDEHDPNMIPGNQSPQQEDVAIENDKPTPEQMSLLEQPPVQPISGDLVADEISETLADRNAETSEQNQPPSSPPPTELKKKKKKHGRQNIIIVP</sequence>
<dbReference type="OrthoDB" id="10258608at2759"/>
<dbReference type="EMBL" id="KZ303538">
    <property type="protein sequence ID" value="PIA13395.1"/>
    <property type="molecule type" value="Genomic_DNA"/>
</dbReference>
<evidence type="ECO:0000256" key="1">
    <source>
        <dbReference type="SAM" id="MobiDB-lite"/>
    </source>
</evidence>
<dbReference type="AlphaFoldDB" id="A0A2G5B323"/>
<keyword evidence="4" id="KW-1185">Reference proteome</keyword>
<feature type="region of interest" description="Disordered" evidence="1">
    <location>
        <begin position="608"/>
        <end position="705"/>
    </location>
</feature>
<evidence type="ECO:0000313" key="3">
    <source>
        <dbReference type="EMBL" id="PIA13395.1"/>
    </source>
</evidence>
<dbReference type="Proteomes" id="UP000242474">
    <property type="component" value="Unassembled WGS sequence"/>
</dbReference>
<protein>
    <submittedName>
        <fullName evidence="3">Uncharacterized protein</fullName>
    </submittedName>
</protein>
<evidence type="ECO:0000313" key="4">
    <source>
        <dbReference type="Proteomes" id="UP000242474"/>
    </source>
</evidence>
<organism evidence="3 4">
    <name type="scientific">Coemansia reversa (strain ATCC 12441 / NRRL 1564)</name>
    <dbReference type="NCBI Taxonomy" id="763665"/>
    <lineage>
        <taxon>Eukaryota</taxon>
        <taxon>Fungi</taxon>
        <taxon>Fungi incertae sedis</taxon>
        <taxon>Zoopagomycota</taxon>
        <taxon>Kickxellomycotina</taxon>
        <taxon>Kickxellomycetes</taxon>
        <taxon>Kickxellales</taxon>
        <taxon>Kickxellaceae</taxon>
        <taxon>Coemansia</taxon>
    </lineage>
</organism>
<proteinExistence type="predicted"/>
<feature type="signal peptide" evidence="2">
    <location>
        <begin position="1"/>
        <end position="21"/>
    </location>
</feature>
<dbReference type="STRING" id="763665.A0A2G5B323"/>
<reference evidence="3 4" key="1">
    <citation type="journal article" date="2015" name="Genome Biol. Evol.">
        <title>Phylogenomic analyses indicate that early fungi evolved digesting cell walls of algal ancestors of land plants.</title>
        <authorList>
            <person name="Chang Y."/>
            <person name="Wang S."/>
            <person name="Sekimoto S."/>
            <person name="Aerts A.L."/>
            <person name="Choi C."/>
            <person name="Clum A."/>
            <person name="LaButti K.M."/>
            <person name="Lindquist E.A."/>
            <person name="Yee Ngan C."/>
            <person name="Ohm R.A."/>
            <person name="Salamov A.A."/>
            <person name="Grigoriev I.V."/>
            <person name="Spatafora J.W."/>
            <person name="Berbee M.L."/>
        </authorList>
    </citation>
    <scope>NUCLEOTIDE SEQUENCE [LARGE SCALE GENOMIC DNA]</scope>
    <source>
        <strain evidence="3 4">NRRL 1564</strain>
    </source>
</reference>
<feature type="chain" id="PRO_5013794450" evidence="2">
    <location>
        <begin position="22"/>
        <end position="705"/>
    </location>
</feature>
<keyword evidence="2" id="KW-0732">Signal</keyword>
<evidence type="ECO:0000256" key="2">
    <source>
        <dbReference type="SAM" id="SignalP"/>
    </source>
</evidence>
<feature type="compositionally biased region" description="Basic and acidic residues" evidence="1">
    <location>
        <begin position="608"/>
        <end position="617"/>
    </location>
</feature>